<dbReference type="InterPro" id="IPR049021">
    <property type="entry name" value="AmiR_N"/>
</dbReference>
<dbReference type="Gene3D" id="3.40.50.2300">
    <property type="match status" value="1"/>
</dbReference>
<dbReference type="AlphaFoldDB" id="A0A7H0GJ30"/>
<accession>A0A7H0GJ30</accession>
<dbReference type="InterPro" id="IPR008327">
    <property type="entry name" value="Sig_transdc_resp-reg_antiterm"/>
</dbReference>
<feature type="domain" description="ANTAR" evidence="1">
    <location>
        <begin position="142"/>
        <end position="203"/>
    </location>
</feature>
<evidence type="ECO:0000259" key="1">
    <source>
        <dbReference type="PROSITE" id="PS50921"/>
    </source>
</evidence>
<dbReference type="EMBL" id="CP060783">
    <property type="protein sequence ID" value="QNP48296.1"/>
    <property type="molecule type" value="Genomic_DNA"/>
</dbReference>
<dbReference type="InterPro" id="IPR011006">
    <property type="entry name" value="CheY-like_superfamily"/>
</dbReference>
<name>A0A7H0GJ30_9BURK</name>
<reference evidence="2 3" key="1">
    <citation type="submission" date="2020-08" db="EMBL/GenBank/DDBJ databases">
        <title>Genome sequence of Diaphorobacter aerolatus KACC 16536T.</title>
        <authorList>
            <person name="Hyun D.-W."/>
            <person name="Bae J.-W."/>
        </authorList>
    </citation>
    <scope>NUCLEOTIDE SEQUENCE [LARGE SCALE GENOMIC DNA]</scope>
    <source>
        <strain evidence="2 3">KACC 16536</strain>
    </source>
</reference>
<dbReference type="SMART" id="SM01012">
    <property type="entry name" value="ANTAR"/>
    <property type="match status" value="1"/>
</dbReference>
<sequence>MHRRARKVDIPVRRRPANSALLGDLRSLRVAVLHPDDSDGLHLIQQLQRIGCHTQGFWPPPLALPDSIDVVFVAVRPDIIHHDMTWRTPDMRAALIAIVTYENPTIVQTVLELGAHAVMPSPVRSFGVLSTLVVARDVQHALTGQIKQIRKLEARLLGQRRLTDAKAVLMQTRGISEDAAYELIRAQAMAKRMSMDEIATAIINANEILNLGKT</sequence>
<dbReference type="Gene3D" id="1.10.10.10">
    <property type="entry name" value="Winged helix-like DNA-binding domain superfamily/Winged helix DNA-binding domain"/>
    <property type="match status" value="1"/>
</dbReference>
<dbReference type="InterPro" id="IPR005561">
    <property type="entry name" value="ANTAR"/>
</dbReference>
<dbReference type="PIRSF" id="PIRSF036382">
    <property type="entry name" value="RR_antiterm"/>
    <property type="match status" value="1"/>
</dbReference>
<dbReference type="InterPro" id="IPR036388">
    <property type="entry name" value="WH-like_DNA-bd_sf"/>
</dbReference>
<evidence type="ECO:0000313" key="2">
    <source>
        <dbReference type="EMBL" id="QNP48296.1"/>
    </source>
</evidence>
<dbReference type="Proteomes" id="UP000516028">
    <property type="component" value="Chromosome"/>
</dbReference>
<proteinExistence type="predicted"/>
<organism evidence="2 3">
    <name type="scientific">Diaphorobacter aerolatus</name>
    <dbReference type="NCBI Taxonomy" id="1288495"/>
    <lineage>
        <taxon>Bacteria</taxon>
        <taxon>Pseudomonadati</taxon>
        <taxon>Pseudomonadota</taxon>
        <taxon>Betaproteobacteria</taxon>
        <taxon>Burkholderiales</taxon>
        <taxon>Comamonadaceae</taxon>
        <taxon>Diaphorobacter</taxon>
    </lineage>
</organism>
<dbReference type="SUPFAM" id="SSF52172">
    <property type="entry name" value="CheY-like"/>
    <property type="match status" value="1"/>
</dbReference>
<dbReference type="Pfam" id="PF21332">
    <property type="entry name" value="AmiR_N"/>
    <property type="match status" value="1"/>
</dbReference>
<dbReference type="KEGG" id="daer:H9K75_20365"/>
<dbReference type="GO" id="GO:0003723">
    <property type="term" value="F:RNA binding"/>
    <property type="evidence" value="ECO:0007669"/>
    <property type="project" value="InterPro"/>
</dbReference>
<evidence type="ECO:0000313" key="3">
    <source>
        <dbReference type="Proteomes" id="UP000516028"/>
    </source>
</evidence>
<keyword evidence="3" id="KW-1185">Reference proteome</keyword>
<protein>
    <submittedName>
        <fullName evidence="2">ANTAR domain-containing protein</fullName>
    </submittedName>
</protein>
<dbReference type="PROSITE" id="PS50921">
    <property type="entry name" value="ANTAR"/>
    <property type="match status" value="1"/>
</dbReference>
<dbReference type="Pfam" id="PF03861">
    <property type="entry name" value="ANTAR"/>
    <property type="match status" value="1"/>
</dbReference>
<gene>
    <name evidence="2" type="ORF">H9K75_20365</name>
</gene>